<gene>
    <name evidence="1" type="ORF">SHM_16590</name>
</gene>
<dbReference type="RefSeq" id="WP_281747964.1">
    <property type="nucleotide sequence ID" value="NZ_AP026933.1"/>
</dbReference>
<proteinExistence type="predicted"/>
<name>A0ABM8BVW2_9MOLU</name>
<sequence length="182" mass="20807">MAVPFNKNLDNTEKLVEAPEFIEFYKQSNSPWASFFPIEMVNSTKIEFIVKKPKNSEIKVLKWNDKSKGLDVSYAETVKILKLIKEEAVAGEIIANVDLNAENGQNLLNTMQYEVANDLADYLANNDTNVIAKYATKIDITDKTPLGYLKSMLDAWNTLFQLRNSNNCRFLLLIIFMILLFI</sequence>
<evidence type="ECO:0000313" key="1">
    <source>
        <dbReference type="EMBL" id="BDT04013.1"/>
    </source>
</evidence>
<dbReference type="EMBL" id="AP026933">
    <property type="protein sequence ID" value="BDT04013.1"/>
    <property type="molecule type" value="Genomic_DNA"/>
</dbReference>
<organism evidence="1 2">
    <name type="scientific">Spiroplasma ixodetis</name>
    <dbReference type="NCBI Taxonomy" id="2141"/>
    <lineage>
        <taxon>Bacteria</taxon>
        <taxon>Bacillati</taxon>
        <taxon>Mycoplasmatota</taxon>
        <taxon>Mollicutes</taxon>
        <taxon>Entomoplasmatales</taxon>
        <taxon>Spiroplasmataceae</taxon>
        <taxon>Spiroplasma</taxon>
    </lineage>
</organism>
<accession>A0ABM8BVW2</accession>
<dbReference type="Proteomes" id="UP001163387">
    <property type="component" value="Chromosome"/>
</dbReference>
<reference evidence="1 2" key="1">
    <citation type="journal article" date="2022" name="Front. Microbiol.">
        <title>Male-killing mechanisms vary between Spiroplasma species.</title>
        <authorList>
            <person name="Arai H."/>
            <person name="Inoue M."/>
            <person name="Kageyama D."/>
        </authorList>
    </citation>
    <scope>NUCLEOTIDE SEQUENCE [LARGE SCALE GENOMIC DNA]</scope>
    <source>
        <strain evidence="2">sHm</strain>
    </source>
</reference>
<protein>
    <submittedName>
        <fullName evidence="1">Uncharacterized protein</fullName>
    </submittedName>
</protein>
<keyword evidence="2" id="KW-1185">Reference proteome</keyword>
<evidence type="ECO:0000313" key="2">
    <source>
        <dbReference type="Proteomes" id="UP001163387"/>
    </source>
</evidence>